<reference evidence="1" key="1">
    <citation type="submission" date="2019-08" db="EMBL/GenBank/DDBJ databases">
        <authorList>
            <person name="Kucharzyk K."/>
            <person name="Murdoch R.W."/>
            <person name="Higgins S."/>
            <person name="Loffler F."/>
        </authorList>
    </citation>
    <scope>NUCLEOTIDE SEQUENCE</scope>
</reference>
<dbReference type="AlphaFoldDB" id="A0A645GV01"/>
<dbReference type="EMBL" id="VSSQ01081184">
    <property type="protein sequence ID" value="MPN30170.1"/>
    <property type="molecule type" value="Genomic_DNA"/>
</dbReference>
<sequence length="189" mass="20878">MIEAPDGVCIDSVIGAGNQVSKPEKLHCLRQGFCAGFDGKAVFRDLFRSGFAGQLRMAASEKQAAVANRQCAAEKIFPPDVFGTLKRITFQLPFHNTPDSAEAVFQQKCVISDGVILYPSNRKKSRSRLALARFIEAATRLSRQGFRHVFPRGNCGEILLQHGGDSPDFRERELAQQVKIMLFLGIVPI</sequence>
<comment type="caution">
    <text evidence="1">The sequence shown here is derived from an EMBL/GenBank/DDBJ whole genome shotgun (WGS) entry which is preliminary data.</text>
</comment>
<proteinExistence type="predicted"/>
<protein>
    <submittedName>
        <fullName evidence="1">Uncharacterized protein</fullName>
    </submittedName>
</protein>
<organism evidence="1">
    <name type="scientific">bioreactor metagenome</name>
    <dbReference type="NCBI Taxonomy" id="1076179"/>
    <lineage>
        <taxon>unclassified sequences</taxon>
        <taxon>metagenomes</taxon>
        <taxon>ecological metagenomes</taxon>
    </lineage>
</organism>
<accession>A0A645GV01</accession>
<name>A0A645GV01_9ZZZZ</name>
<evidence type="ECO:0000313" key="1">
    <source>
        <dbReference type="EMBL" id="MPN30170.1"/>
    </source>
</evidence>
<gene>
    <name evidence="1" type="ORF">SDC9_177628</name>
</gene>